<accession>A0ABT9G2G0</accession>
<gene>
    <name evidence="1" type="ORF">Q8X39_08495</name>
</gene>
<protein>
    <submittedName>
        <fullName evidence="1">Uncharacterized protein</fullName>
    </submittedName>
</protein>
<evidence type="ECO:0000313" key="1">
    <source>
        <dbReference type="EMBL" id="MDP4300673.1"/>
    </source>
</evidence>
<sequence length="44" mass="4898">MHPHMCGCTRCDSFSQWWSRTTAGLGSVATLLAHADRADEDGRY</sequence>
<comment type="caution">
    <text evidence="1">The sequence shown here is derived from an EMBL/GenBank/DDBJ whole genome shotgun (WGS) entry which is preliminary data.</text>
</comment>
<evidence type="ECO:0000313" key="2">
    <source>
        <dbReference type="Proteomes" id="UP001235760"/>
    </source>
</evidence>
<proteinExistence type="predicted"/>
<keyword evidence="2" id="KW-1185">Reference proteome</keyword>
<reference evidence="1 2" key="1">
    <citation type="submission" date="2023-08" db="EMBL/GenBank/DDBJ databases">
        <authorList>
            <person name="Roldan D.M."/>
            <person name="Menes R.J."/>
        </authorList>
    </citation>
    <scope>NUCLEOTIDE SEQUENCE [LARGE SCALE GENOMIC DNA]</scope>
    <source>
        <strain evidence="1 2">CCM 2812</strain>
    </source>
</reference>
<dbReference type="RefSeq" id="WP_305749211.1">
    <property type="nucleotide sequence ID" value="NZ_JAUZEE010000003.1"/>
</dbReference>
<organism evidence="1 2">
    <name type="scientific">Leptothrix discophora</name>
    <dbReference type="NCBI Taxonomy" id="89"/>
    <lineage>
        <taxon>Bacteria</taxon>
        <taxon>Pseudomonadati</taxon>
        <taxon>Pseudomonadota</taxon>
        <taxon>Betaproteobacteria</taxon>
        <taxon>Burkholderiales</taxon>
        <taxon>Sphaerotilaceae</taxon>
        <taxon>Leptothrix</taxon>
    </lineage>
</organism>
<dbReference type="EMBL" id="JAUZEE010000003">
    <property type="protein sequence ID" value="MDP4300673.1"/>
    <property type="molecule type" value="Genomic_DNA"/>
</dbReference>
<dbReference type="Proteomes" id="UP001235760">
    <property type="component" value="Unassembled WGS sequence"/>
</dbReference>
<name>A0ABT9G2G0_LEPDI</name>